<keyword evidence="2" id="KW-1185">Reference proteome</keyword>
<reference evidence="1 2" key="1">
    <citation type="journal article" date="2019" name="Int. J. Syst. Evol. Microbiol.">
        <title>The Global Catalogue of Microorganisms (GCM) 10K type strain sequencing project: providing services to taxonomists for standard genome sequencing and annotation.</title>
        <authorList>
            <consortium name="The Broad Institute Genomics Platform"/>
            <consortium name="The Broad Institute Genome Sequencing Center for Infectious Disease"/>
            <person name="Wu L."/>
            <person name="Ma J."/>
        </authorList>
    </citation>
    <scope>NUCLEOTIDE SEQUENCE [LARGE SCALE GENOMIC DNA]</scope>
    <source>
        <strain evidence="1 2">DT72</strain>
    </source>
</reference>
<evidence type="ECO:0000313" key="1">
    <source>
        <dbReference type="EMBL" id="MFC7078911.1"/>
    </source>
</evidence>
<sequence length="334" mass="37702">MGDADDSREADSDRRRLIKRVLLTAAAGYGGSQAGNVNVLSYLTNLASEIDESSTSPRERNRRFRSIFGHGVEEFSIDEGIVHHQFEEPNHHEDNLRTSIGLSTLLAEVITALPVSEAKTGNNPEFLNRNVISIGSIESNFAARHEYESLKRAYGPLDSLLRWRIRPNDSVETKRYVMNSKSLRPATLTNTWDFGRFDGNRDIWTSGNSGVRDYRNGVEKVPQIYTGDDRRGFIDKDLLLVSKLPNVITPTAADSGSQFVQFAGTHGIGTRGILEVLRSQQLLDDLEARAQETQYFQAIFVVDAVHEHRKTDSVPRRVEPADRWFGEWFHEVEL</sequence>
<name>A0ABD5WE74_9EURY</name>
<proteinExistence type="predicted"/>
<dbReference type="AlphaFoldDB" id="A0ABD5WE74"/>
<protein>
    <submittedName>
        <fullName evidence="1">Uncharacterized protein</fullName>
    </submittedName>
</protein>
<comment type="caution">
    <text evidence="1">The sequence shown here is derived from an EMBL/GenBank/DDBJ whole genome shotgun (WGS) entry which is preliminary data.</text>
</comment>
<dbReference type="GeneID" id="79305351"/>
<gene>
    <name evidence="1" type="ORF">ACFQJ6_00980</name>
</gene>
<evidence type="ECO:0000313" key="2">
    <source>
        <dbReference type="Proteomes" id="UP001596407"/>
    </source>
</evidence>
<dbReference type="RefSeq" id="WP_276282585.1">
    <property type="nucleotide sequence ID" value="NZ_CP119810.1"/>
</dbReference>
<dbReference type="Proteomes" id="UP001596407">
    <property type="component" value="Unassembled WGS sequence"/>
</dbReference>
<organism evidence="1 2">
    <name type="scientific">Halorussus caseinilyticus</name>
    <dbReference type="NCBI Taxonomy" id="3034025"/>
    <lineage>
        <taxon>Archaea</taxon>
        <taxon>Methanobacteriati</taxon>
        <taxon>Methanobacteriota</taxon>
        <taxon>Stenosarchaea group</taxon>
        <taxon>Halobacteria</taxon>
        <taxon>Halobacteriales</taxon>
        <taxon>Haladaptataceae</taxon>
        <taxon>Halorussus</taxon>
    </lineage>
</organism>
<accession>A0ABD5WE74</accession>
<dbReference type="EMBL" id="JBHSZH010000001">
    <property type="protein sequence ID" value="MFC7078911.1"/>
    <property type="molecule type" value="Genomic_DNA"/>
</dbReference>